<dbReference type="RefSeq" id="WP_101751617.1">
    <property type="nucleotide sequence ID" value="NZ_CP025430.1"/>
</dbReference>
<keyword evidence="10" id="KW-1185">Reference proteome</keyword>
<dbReference type="HAMAP" id="MF_01543">
    <property type="entry name" value="FTHFS"/>
    <property type="match status" value="1"/>
</dbReference>
<dbReference type="CDD" id="cd00477">
    <property type="entry name" value="FTHFS"/>
    <property type="match status" value="1"/>
</dbReference>
<dbReference type="InterPro" id="IPR027417">
    <property type="entry name" value="P-loop_NTPase"/>
</dbReference>
<proteinExistence type="inferred from homology"/>
<evidence type="ECO:0000256" key="3">
    <source>
        <dbReference type="ARBA" id="ARBA00022598"/>
    </source>
</evidence>
<evidence type="ECO:0000256" key="5">
    <source>
        <dbReference type="ARBA" id="ARBA00022840"/>
    </source>
</evidence>
<evidence type="ECO:0000313" key="10">
    <source>
        <dbReference type="Proteomes" id="UP000234530"/>
    </source>
</evidence>
<evidence type="ECO:0000256" key="4">
    <source>
        <dbReference type="ARBA" id="ARBA00022741"/>
    </source>
</evidence>
<dbReference type="Gene3D" id="3.10.410.10">
    <property type="entry name" value="Formyltetrahydrofolate synthetase, domain 3"/>
    <property type="match status" value="1"/>
</dbReference>
<gene>
    <name evidence="8" type="primary">fhs</name>
    <name evidence="9" type="ORF">CX676_04855</name>
</gene>
<dbReference type="KEGG" id="pzh:CX676_04855"/>
<comment type="catalytic activity">
    <reaction evidence="6 8">
        <text>(6S)-5,6,7,8-tetrahydrofolate + formate + ATP = (6R)-10-formyltetrahydrofolate + ADP + phosphate</text>
        <dbReference type="Rhea" id="RHEA:20221"/>
        <dbReference type="ChEBI" id="CHEBI:15740"/>
        <dbReference type="ChEBI" id="CHEBI:30616"/>
        <dbReference type="ChEBI" id="CHEBI:43474"/>
        <dbReference type="ChEBI" id="CHEBI:57453"/>
        <dbReference type="ChEBI" id="CHEBI:195366"/>
        <dbReference type="ChEBI" id="CHEBI:456216"/>
        <dbReference type="EC" id="6.3.4.3"/>
    </reaction>
</comment>
<organism evidence="9 10">
    <name type="scientific">Paracoccus zhejiangensis</name>
    <dbReference type="NCBI Taxonomy" id="1077935"/>
    <lineage>
        <taxon>Bacteria</taxon>
        <taxon>Pseudomonadati</taxon>
        <taxon>Pseudomonadota</taxon>
        <taxon>Alphaproteobacteria</taxon>
        <taxon>Rhodobacterales</taxon>
        <taxon>Paracoccaceae</taxon>
        <taxon>Paracoccus</taxon>
    </lineage>
</organism>
<dbReference type="SUPFAM" id="SSF52540">
    <property type="entry name" value="P-loop containing nucleoside triphosphate hydrolases"/>
    <property type="match status" value="1"/>
</dbReference>
<name>A0A2H5EW96_9RHOB</name>
<dbReference type="InterPro" id="IPR000559">
    <property type="entry name" value="Formate_THF_ligase"/>
</dbReference>
<dbReference type="FunFam" id="3.30.1510.10:FF:000001">
    <property type="entry name" value="Formate--tetrahydrofolate ligase"/>
    <property type="match status" value="1"/>
</dbReference>
<dbReference type="FunFam" id="3.10.410.10:FF:000001">
    <property type="entry name" value="Putative formate--tetrahydrofolate ligase"/>
    <property type="match status" value="1"/>
</dbReference>
<evidence type="ECO:0000256" key="8">
    <source>
        <dbReference type="HAMAP-Rule" id="MF_01543"/>
    </source>
</evidence>
<dbReference type="Proteomes" id="UP000234530">
    <property type="component" value="Chromosome"/>
</dbReference>
<evidence type="ECO:0000256" key="6">
    <source>
        <dbReference type="ARBA" id="ARBA00049033"/>
    </source>
</evidence>
<protein>
    <recommendedName>
        <fullName evidence="8">Formate--tetrahydrofolate ligase</fullName>
        <ecNumber evidence="8">6.3.4.3</ecNumber>
    </recommendedName>
    <alternativeName>
        <fullName evidence="8">Formyltetrahydrofolate synthetase</fullName>
        <shortName evidence="8">FHS</shortName>
        <shortName evidence="8">FTHFS</shortName>
    </alternativeName>
</protein>
<dbReference type="EC" id="6.3.4.3" evidence="8"/>
<evidence type="ECO:0000256" key="1">
    <source>
        <dbReference type="ARBA" id="ARBA00004777"/>
    </source>
</evidence>
<dbReference type="NCBIfam" id="NF010030">
    <property type="entry name" value="PRK13505.1"/>
    <property type="match status" value="1"/>
</dbReference>
<dbReference type="EMBL" id="CP025430">
    <property type="protein sequence ID" value="AUH63575.1"/>
    <property type="molecule type" value="Genomic_DNA"/>
</dbReference>
<dbReference type="PROSITE" id="PS00722">
    <property type="entry name" value="FTHFS_2"/>
    <property type="match status" value="1"/>
</dbReference>
<evidence type="ECO:0000256" key="7">
    <source>
        <dbReference type="ARBA" id="ARBA00061363"/>
    </source>
</evidence>
<dbReference type="Gene3D" id="3.30.1510.10">
    <property type="entry name" value="Domain 2, N(10)-formyltetrahydrofolate synthetase"/>
    <property type="match status" value="1"/>
</dbReference>
<evidence type="ECO:0000313" key="9">
    <source>
        <dbReference type="EMBL" id="AUH63575.1"/>
    </source>
</evidence>
<feature type="binding site" evidence="8">
    <location>
        <begin position="80"/>
        <end position="87"/>
    </location>
    <ligand>
        <name>ATP</name>
        <dbReference type="ChEBI" id="CHEBI:30616"/>
    </ligand>
</feature>
<keyword evidence="4 8" id="KW-0547">Nucleotide-binding</keyword>
<dbReference type="PROSITE" id="PS00721">
    <property type="entry name" value="FTHFS_1"/>
    <property type="match status" value="1"/>
</dbReference>
<keyword evidence="5 8" id="KW-0067">ATP-binding</keyword>
<keyword evidence="2 8" id="KW-0554">One-carbon metabolism</keyword>
<dbReference type="GO" id="GO:0005524">
    <property type="term" value="F:ATP binding"/>
    <property type="evidence" value="ECO:0007669"/>
    <property type="project" value="UniProtKB-UniRule"/>
</dbReference>
<comment type="pathway">
    <text evidence="1 8">One-carbon metabolism; tetrahydrofolate interconversion.</text>
</comment>
<keyword evidence="3 8" id="KW-0436">Ligase</keyword>
<dbReference type="Pfam" id="PF01268">
    <property type="entry name" value="FTHFS"/>
    <property type="match status" value="1"/>
</dbReference>
<reference evidence="9 10" key="1">
    <citation type="journal article" date="2013" name="Antonie Van Leeuwenhoek">
        <title>Paracoccus zhejiangensis sp. nov., isolated from activated sludge in wastewater-treatment system.</title>
        <authorList>
            <person name="Wu Z.G."/>
            <person name="Zhang D.F."/>
            <person name="Liu Y.L."/>
            <person name="Wang F."/>
            <person name="Jiang X."/>
            <person name="Li C."/>
            <person name="Li S.P."/>
            <person name="Hong Q."/>
            <person name="Li W.J."/>
        </authorList>
    </citation>
    <scope>NUCLEOTIDE SEQUENCE [LARGE SCALE GENOMIC DNA]</scope>
    <source>
        <strain evidence="9 10">J6</strain>
    </source>
</reference>
<evidence type="ECO:0000256" key="2">
    <source>
        <dbReference type="ARBA" id="ARBA00022563"/>
    </source>
</evidence>
<comment type="similarity">
    <text evidence="7 8">Belongs to the formate--tetrahydrofolate ligase family.</text>
</comment>
<dbReference type="UniPathway" id="UPA00193"/>
<dbReference type="GO" id="GO:0004329">
    <property type="term" value="F:formate-tetrahydrofolate ligase activity"/>
    <property type="evidence" value="ECO:0007669"/>
    <property type="project" value="UniProtKB-UniRule"/>
</dbReference>
<dbReference type="Gene3D" id="3.40.50.300">
    <property type="entry name" value="P-loop containing nucleotide triphosphate hydrolases"/>
    <property type="match status" value="1"/>
</dbReference>
<dbReference type="OrthoDB" id="9761733at2"/>
<dbReference type="InterPro" id="IPR020628">
    <property type="entry name" value="Formate_THF_ligase_CS"/>
</dbReference>
<dbReference type="AlphaFoldDB" id="A0A2H5EW96"/>
<dbReference type="GO" id="GO:0035999">
    <property type="term" value="P:tetrahydrofolate interconversion"/>
    <property type="evidence" value="ECO:0007669"/>
    <property type="project" value="UniProtKB-UniRule"/>
</dbReference>
<accession>A0A2H5EW96</accession>
<sequence>MNEVIAAPRDAKPVAFKTDSEIANAAMKRPIQEIGAKLGIDAGDLLPYGHDKAKLSQRFINSVQDRPNGKLVLVTAINPTPAGEGKTTTTVGLGDGLNAIGKTACVCIREASLGPNFGMKGGAAGGGYAQVIPMEDMNLHFTGDFHAITSAHNLLSAMIDNHIYWGNEQDIDLRRVVWRRVVDMNDRALRQITCSLGGVANGFPRETGFDITVASEVMAILCLSRDLEDLQHRLGEMIVAYRRDKSPVYCRDIKADGAMTVLLKDAMQPNLVQTLENNPAFVHGGPFANIAHGCNSVIATTTALKLADYVVTEAGFGADLGAEKFFDIKCRKAGIAPDVAVIVATVRALKMNGGVAKADLGPENVAAVKKGLVNLGRHIANVKSFGVPVIVAINHFVSDTDAEVQAVQDYARQNGVEAILCKHWADGSQGTLDLARKVVEIAEKGAAEFAPLYPDEMPLFAKIETIAKRIYHADEVIADSKIRAQLKDWEEQGYGHLPICMAKTQYSFTTDPTRRGAPTGHSVPIREVRLAAGAGFIVAICGEVMTMPGLPRTPAAEVIGLNPSGEVQGLF</sequence>